<accession>A0A1L7TZ74</accession>
<evidence type="ECO:0000259" key="4">
    <source>
        <dbReference type="Pfam" id="PF22939"/>
    </source>
</evidence>
<dbReference type="PANTHER" id="PTHR46082:SF11">
    <property type="entry name" value="AAA+ ATPASE DOMAIN-CONTAINING PROTEIN-RELATED"/>
    <property type="match status" value="1"/>
</dbReference>
<dbReference type="Proteomes" id="UP000184255">
    <property type="component" value="Unassembled WGS sequence"/>
</dbReference>
<sequence length="1132" mass="126560">MSEITEIHFTHNDYTVAWICALPTEQTAAILMLDKEHSSLPSQCEDPNTYTLGSVGNHNVVIACLPLGQTGNDPAASVVMALMMSFPAVRFGLMVGIGGGGLSSKVRLGDVVVSKPVDDLPGVIQWDKGRAEQSGSFRRTGSLNNPPRVLLTALTKLISHHDRNGNGIQLALENVRATNPKLSKSYTGRDGLKDIKFDVDYPHQERPADDSASELTDEEEDACRFCDKSRAVEKKPRETKIHYGLIASGNKVVKDSVLRNSFRKEFGNKLLCFEMEAAGIMNSLPCLVIRGICDYADSHKSDGWQKYAAMVAAIFAKELLLVVHAEEVKQMKDVKDLQKTMETTQRTVLEDKYQKILSWLREDDQGNRLSQHLGQRQAGTGQWLLVSPEFNQWLKYKPQMLFCRGAPGVGKTIIASVVVEELTKRYQGNNEIGIAYVFCEFTNNEEHPIEPILRAFIKQLSQIGLPFPAAVESLYHRTFSLGRVPTVDDLLDTLVSLLNLYSKVYIIIDALDEFSVSGGRRTKFMKIINDLRNQPRLNFLVTSRYIPEISDSFSDYVDLAVETGDEDIEKYLNGYLPNLDGVVGTDKELQKEAKCAIIKAASGMFLLAKLQAEQLGGMINPKLARSKFEQFCLSPGSYEEAYKGALDRIRGQSDQLAELAIRTLSWVTHMERSISIQELQIALAVEKGNMNIDPHNFTSAKLIITSCAGLIMLDNRKYVQIAHYTAQEFLRGGGGIRLGSPHREIATSCIASLCSNYICMCMLSSSKFCVSHKIPNGVIEEDFKSCGVGDTPLCSFSRYVRYQWVHHARKAYTEVKELILEIIKDEQNFHKLARYLRDYRDWRTPKLSALHLAVHWNFPELVSDLIKLGHNPASKDAYGRTPLSWAAGKGLENLVVILLAADSTVANARSEVLWGEWVYDSGRDYWDMDRYRDRYRGPKGYNALKWQRDVSKRGATPLWYAAYDGHSGVVRKLLAEPSVDPNLADEAWGVTPFLAATALGHVGVVKAFIEHDGGSPMEVRAANIIAPHAAVIFWHHRVLSLLLTEGWDPNSRDPDGETPLRLAIQLSNNKAVKLLMNQPGIENDATGRDGMQAFHGAMHSKTGDFIEPSLPKRAISWQVSNSWFEIHLSYWQ</sequence>
<reference evidence="7" key="1">
    <citation type="journal article" date="2016" name="Genome Biol. Evol.">
        <title>Comparative 'omics' of the Fusarium fujikuroi species complex highlights differences in genetic potential and metabolite synthesis.</title>
        <authorList>
            <person name="Niehaus E.-M."/>
            <person name="Muensterkoetter M."/>
            <person name="Proctor R.H."/>
            <person name="Brown D.W."/>
            <person name="Sharon A."/>
            <person name="Idan Y."/>
            <person name="Oren-Young L."/>
            <person name="Sieber C.M."/>
            <person name="Novak O."/>
            <person name="Pencik A."/>
            <person name="Tarkowska D."/>
            <person name="Hromadova K."/>
            <person name="Freeman S."/>
            <person name="Maymon M."/>
            <person name="Elazar M."/>
            <person name="Youssef S.A."/>
            <person name="El-Shabrawy E.S.M."/>
            <person name="Shalaby A.B.A."/>
            <person name="Houterman P."/>
            <person name="Brock N.L."/>
            <person name="Burkhardt I."/>
            <person name="Tsavkelova E.A."/>
            <person name="Dickschat J.S."/>
            <person name="Galuszka P."/>
            <person name="Gueldener U."/>
            <person name="Tudzynski B."/>
        </authorList>
    </citation>
    <scope>NUCLEOTIDE SEQUENCE [LARGE SCALE GENOMIC DNA]</scope>
    <source>
        <strain evidence="7">MRC7560</strain>
    </source>
</reference>
<protein>
    <submittedName>
        <fullName evidence="6">Uncharacterized protein</fullName>
    </submittedName>
</protein>
<feature type="domain" description="Nucleoside phosphorylase" evidence="3">
    <location>
        <begin position="17"/>
        <end position="303"/>
    </location>
</feature>
<dbReference type="InterPro" id="IPR027417">
    <property type="entry name" value="P-loop_NTPase"/>
</dbReference>
<dbReference type="GO" id="GO:0003824">
    <property type="term" value="F:catalytic activity"/>
    <property type="evidence" value="ECO:0007669"/>
    <property type="project" value="InterPro"/>
</dbReference>
<feature type="domain" description="Nephrocystin 3-like N-terminal" evidence="5">
    <location>
        <begin position="379"/>
        <end position="544"/>
    </location>
</feature>
<evidence type="ECO:0000259" key="3">
    <source>
        <dbReference type="Pfam" id="PF01048"/>
    </source>
</evidence>
<feature type="repeat" description="ANK" evidence="2">
    <location>
        <begin position="953"/>
        <end position="986"/>
    </location>
</feature>
<dbReference type="SUPFAM" id="SSF52540">
    <property type="entry name" value="P-loop containing nucleoside triphosphate hydrolases"/>
    <property type="match status" value="1"/>
</dbReference>
<evidence type="ECO:0000313" key="6">
    <source>
        <dbReference type="EMBL" id="CVL02202.1"/>
    </source>
</evidence>
<dbReference type="Pfam" id="PF00023">
    <property type="entry name" value="Ank"/>
    <property type="match status" value="1"/>
</dbReference>
<dbReference type="RefSeq" id="XP_041687486.1">
    <property type="nucleotide sequence ID" value="XM_041821736.1"/>
</dbReference>
<dbReference type="Gene3D" id="1.25.40.20">
    <property type="entry name" value="Ankyrin repeat-containing domain"/>
    <property type="match status" value="2"/>
</dbReference>
<dbReference type="Pfam" id="PF24883">
    <property type="entry name" value="NPHP3_N"/>
    <property type="match status" value="1"/>
</dbReference>
<dbReference type="InterPro" id="IPR053137">
    <property type="entry name" value="NLR-like"/>
</dbReference>
<dbReference type="InterPro" id="IPR056884">
    <property type="entry name" value="NPHP3-like_N"/>
</dbReference>
<dbReference type="PANTHER" id="PTHR46082">
    <property type="entry name" value="ATP/GTP-BINDING PROTEIN-RELATED"/>
    <property type="match status" value="1"/>
</dbReference>
<dbReference type="Pfam" id="PF22939">
    <property type="entry name" value="WHD_GPIID"/>
    <property type="match status" value="1"/>
</dbReference>
<evidence type="ECO:0000256" key="2">
    <source>
        <dbReference type="PROSITE-ProRule" id="PRU00023"/>
    </source>
</evidence>
<keyword evidence="7" id="KW-1185">Reference proteome</keyword>
<name>A0A1L7TZ74_FUSMA</name>
<organism evidence="6 7">
    <name type="scientific">Fusarium mangiferae</name>
    <name type="common">Mango malformation disease fungus</name>
    <dbReference type="NCBI Taxonomy" id="192010"/>
    <lineage>
        <taxon>Eukaryota</taxon>
        <taxon>Fungi</taxon>
        <taxon>Dikarya</taxon>
        <taxon>Ascomycota</taxon>
        <taxon>Pezizomycotina</taxon>
        <taxon>Sordariomycetes</taxon>
        <taxon>Hypocreomycetidae</taxon>
        <taxon>Hypocreales</taxon>
        <taxon>Nectriaceae</taxon>
        <taxon>Fusarium</taxon>
        <taxon>Fusarium fujikuroi species complex</taxon>
    </lineage>
</organism>
<dbReference type="GO" id="GO:0009116">
    <property type="term" value="P:nucleoside metabolic process"/>
    <property type="evidence" value="ECO:0007669"/>
    <property type="project" value="InterPro"/>
</dbReference>
<keyword evidence="1" id="KW-0677">Repeat</keyword>
<dbReference type="EMBL" id="FCQH01000012">
    <property type="protein sequence ID" value="CVL02202.1"/>
    <property type="molecule type" value="Genomic_DNA"/>
</dbReference>
<gene>
    <name evidence="6" type="ORF">FMAN_08278</name>
</gene>
<dbReference type="SUPFAM" id="SSF53167">
    <property type="entry name" value="Purine and uridine phosphorylases"/>
    <property type="match status" value="1"/>
</dbReference>
<dbReference type="InterPro" id="IPR002110">
    <property type="entry name" value="Ankyrin_rpt"/>
</dbReference>
<evidence type="ECO:0000259" key="5">
    <source>
        <dbReference type="Pfam" id="PF24883"/>
    </source>
</evidence>
<dbReference type="Pfam" id="PF01048">
    <property type="entry name" value="PNP_UDP_1"/>
    <property type="match status" value="1"/>
</dbReference>
<dbReference type="InterPro" id="IPR035994">
    <property type="entry name" value="Nucleoside_phosphorylase_sf"/>
</dbReference>
<dbReference type="AlphaFoldDB" id="A0A1L7TZ74"/>
<keyword evidence="2" id="KW-0040">ANK repeat</keyword>
<evidence type="ECO:0000313" key="7">
    <source>
        <dbReference type="Proteomes" id="UP000184255"/>
    </source>
</evidence>
<feature type="domain" description="GPI inositol-deacylase winged helix" evidence="4">
    <location>
        <begin position="658"/>
        <end position="731"/>
    </location>
</feature>
<dbReference type="PROSITE" id="PS50088">
    <property type="entry name" value="ANK_REPEAT"/>
    <property type="match status" value="1"/>
</dbReference>
<dbReference type="InterPro" id="IPR054471">
    <property type="entry name" value="GPIID_WHD"/>
</dbReference>
<dbReference type="SUPFAM" id="SSF48403">
    <property type="entry name" value="Ankyrin repeat"/>
    <property type="match status" value="1"/>
</dbReference>
<comment type="caution">
    <text evidence="6">The sequence shown here is derived from an EMBL/GenBank/DDBJ whole genome shotgun (WGS) entry which is preliminary data.</text>
</comment>
<dbReference type="Pfam" id="PF12796">
    <property type="entry name" value="Ank_2"/>
    <property type="match status" value="1"/>
</dbReference>
<dbReference type="GeneID" id="65087538"/>
<dbReference type="Gene3D" id="3.40.50.1580">
    <property type="entry name" value="Nucleoside phosphorylase domain"/>
    <property type="match status" value="1"/>
</dbReference>
<evidence type="ECO:0000256" key="1">
    <source>
        <dbReference type="ARBA" id="ARBA00022737"/>
    </source>
</evidence>
<dbReference type="Gene3D" id="3.40.50.300">
    <property type="entry name" value="P-loop containing nucleotide triphosphate hydrolases"/>
    <property type="match status" value="1"/>
</dbReference>
<dbReference type="VEuPathDB" id="FungiDB:FMAN_08278"/>
<dbReference type="SMART" id="SM00248">
    <property type="entry name" value="ANK"/>
    <property type="match status" value="5"/>
</dbReference>
<dbReference type="InterPro" id="IPR036770">
    <property type="entry name" value="Ankyrin_rpt-contain_sf"/>
</dbReference>
<dbReference type="InterPro" id="IPR000845">
    <property type="entry name" value="Nucleoside_phosphorylase_d"/>
</dbReference>
<proteinExistence type="predicted"/>